<sequence>MTATTERQVRLSSRASCTTDMTASSIAGDSMQISSAVSPYLHAALTILQTLERETRARSIRPGSKEELAANALRTRGMELSAQIARLEMEARSTALENRLHGSDRPSRPSTGALRPASGPSSAREQSSTLRAQLAKAENDAKAYKSRLRATEGLERAKLELTERVADLERQLIARDGALASHGTELEEMRRRAVVAEATADALREELKQDVASKAEQRHNELGLTRRLSELEAQLQHAQLDRATMERKAEVCEAELVETLAKLYTLERASGGGPAALDERAFVQVDECLHTALENARAGTVEQHQWRASDWMGTIGLDRLVSELLLRQLRVRVEASEWLERSFLAALGSKGGRGLVRSLLLEASVVDRLSDRLWQVRLTEARGLECRRFEARCDRVQHAAWRPDARMSLLPRLRGMGWRRRVAPHAYARGV</sequence>
<name>A0A7S2IUT4_9EUKA</name>
<organism evidence="2">
    <name type="scientific">Haptolina brevifila</name>
    <dbReference type="NCBI Taxonomy" id="156173"/>
    <lineage>
        <taxon>Eukaryota</taxon>
        <taxon>Haptista</taxon>
        <taxon>Haptophyta</taxon>
        <taxon>Prymnesiophyceae</taxon>
        <taxon>Prymnesiales</taxon>
        <taxon>Prymnesiaceae</taxon>
        <taxon>Haptolina</taxon>
    </lineage>
</organism>
<accession>A0A7S2IUT4</accession>
<dbReference type="AlphaFoldDB" id="A0A7S2IUT4"/>
<proteinExistence type="predicted"/>
<feature type="region of interest" description="Disordered" evidence="1">
    <location>
        <begin position="98"/>
        <end position="129"/>
    </location>
</feature>
<evidence type="ECO:0000256" key="1">
    <source>
        <dbReference type="SAM" id="MobiDB-lite"/>
    </source>
</evidence>
<evidence type="ECO:0000313" key="2">
    <source>
        <dbReference type="EMBL" id="CAD9529748.1"/>
    </source>
</evidence>
<feature type="compositionally biased region" description="Basic and acidic residues" evidence="1">
    <location>
        <begin position="98"/>
        <end position="107"/>
    </location>
</feature>
<feature type="compositionally biased region" description="Polar residues" evidence="1">
    <location>
        <begin position="119"/>
        <end position="129"/>
    </location>
</feature>
<protein>
    <submittedName>
        <fullName evidence="2">Uncharacterized protein</fullName>
    </submittedName>
</protein>
<gene>
    <name evidence="2" type="ORF">CBRE1094_LOCUS37596</name>
</gene>
<dbReference type="EMBL" id="HBGU01068940">
    <property type="protein sequence ID" value="CAD9529748.1"/>
    <property type="molecule type" value="Transcribed_RNA"/>
</dbReference>
<reference evidence="2" key="1">
    <citation type="submission" date="2021-01" db="EMBL/GenBank/DDBJ databases">
        <authorList>
            <person name="Corre E."/>
            <person name="Pelletier E."/>
            <person name="Niang G."/>
            <person name="Scheremetjew M."/>
            <person name="Finn R."/>
            <person name="Kale V."/>
            <person name="Holt S."/>
            <person name="Cochrane G."/>
            <person name="Meng A."/>
            <person name="Brown T."/>
            <person name="Cohen L."/>
        </authorList>
    </citation>
    <scope>NUCLEOTIDE SEQUENCE</scope>
    <source>
        <strain evidence="2">UTEX LB 985</strain>
    </source>
</reference>